<dbReference type="Proteomes" id="UP000799770">
    <property type="component" value="Unassembled WGS sequence"/>
</dbReference>
<keyword evidence="3" id="KW-1185">Reference proteome</keyword>
<dbReference type="AlphaFoldDB" id="A0A6A5Z3L4"/>
<organism evidence="2 3">
    <name type="scientific">Lophiotrema nucula</name>
    <dbReference type="NCBI Taxonomy" id="690887"/>
    <lineage>
        <taxon>Eukaryota</taxon>
        <taxon>Fungi</taxon>
        <taxon>Dikarya</taxon>
        <taxon>Ascomycota</taxon>
        <taxon>Pezizomycotina</taxon>
        <taxon>Dothideomycetes</taxon>
        <taxon>Pleosporomycetidae</taxon>
        <taxon>Pleosporales</taxon>
        <taxon>Lophiotremataceae</taxon>
        <taxon>Lophiotrema</taxon>
    </lineage>
</organism>
<dbReference type="EMBL" id="ML977327">
    <property type="protein sequence ID" value="KAF2113656.1"/>
    <property type="molecule type" value="Genomic_DNA"/>
</dbReference>
<feature type="compositionally biased region" description="Polar residues" evidence="1">
    <location>
        <begin position="173"/>
        <end position="186"/>
    </location>
</feature>
<accession>A0A6A5Z3L4</accession>
<evidence type="ECO:0000313" key="2">
    <source>
        <dbReference type="EMBL" id="KAF2113656.1"/>
    </source>
</evidence>
<feature type="compositionally biased region" description="Low complexity" evidence="1">
    <location>
        <begin position="267"/>
        <end position="303"/>
    </location>
</feature>
<feature type="compositionally biased region" description="Low complexity" evidence="1">
    <location>
        <begin position="402"/>
        <end position="468"/>
    </location>
</feature>
<protein>
    <submittedName>
        <fullName evidence="2">Uncharacterized protein</fullName>
    </submittedName>
</protein>
<feature type="region of interest" description="Disordered" evidence="1">
    <location>
        <begin position="397"/>
        <end position="486"/>
    </location>
</feature>
<name>A0A6A5Z3L4_9PLEO</name>
<feature type="region of interest" description="Disordered" evidence="1">
    <location>
        <begin position="157"/>
        <end position="247"/>
    </location>
</feature>
<feature type="region of interest" description="Disordered" evidence="1">
    <location>
        <begin position="261"/>
        <end position="303"/>
    </location>
</feature>
<feature type="compositionally biased region" description="Low complexity" evidence="1">
    <location>
        <begin position="159"/>
        <end position="169"/>
    </location>
</feature>
<reference evidence="2" key="1">
    <citation type="journal article" date="2020" name="Stud. Mycol.">
        <title>101 Dothideomycetes genomes: a test case for predicting lifestyles and emergence of pathogens.</title>
        <authorList>
            <person name="Haridas S."/>
            <person name="Albert R."/>
            <person name="Binder M."/>
            <person name="Bloem J."/>
            <person name="Labutti K."/>
            <person name="Salamov A."/>
            <person name="Andreopoulos B."/>
            <person name="Baker S."/>
            <person name="Barry K."/>
            <person name="Bills G."/>
            <person name="Bluhm B."/>
            <person name="Cannon C."/>
            <person name="Castanera R."/>
            <person name="Culley D."/>
            <person name="Daum C."/>
            <person name="Ezra D."/>
            <person name="Gonzalez J."/>
            <person name="Henrissat B."/>
            <person name="Kuo A."/>
            <person name="Liang C."/>
            <person name="Lipzen A."/>
            <person name="Lutzoni F."/>
            <person name="Magnuson J."/>
            <person name="Mondo S."/>
            <person name="Nolan M."/>
            <person name="Ohm R."/>
            <person name="Pangilinan J."/>
            <person name="Park H.-J."/>
            <person name="Ramirez L."/>
            <person name="Alfaro M."/>
            <person name="Sun H."/>
            <person name="Tritt A."/>
            <person name="Yoshinaga Y."/>
            <person name="Zwiers L.-H."/>
            <person name="Turgeon B."/>
            <person name="Goodwin S."/>
            <person name="Spatafora J."/>
            <person name="Crous P."/>
            <person name="Grigoriev I."/>
        </authorList>
    </citation>
    <scope>NUCLEOTIDE SEQUENCE</scope>
    <source>
        <strain evidence="2">CBS 627.86</strain>
    </source>
</reference>
<sequence length="776" mass="80427">MKTICPSTSASAEDCTTFSSSYIRSGCRVTASATSTYTASPGPACGRGGYGTYTGTLVFPTTIYKPDTTSSHNKTSSSTVKACSIGSGYGTYTGTLVFPTTTYAPNTTSSHTETSSSTVKACSIGSGYGTYTGTLTFPINPGSSGFVTTPLSSIAVPGSTASASRLSRSTTRDISTLQTSVTSDSGTAKPDSSTSSHVSSDYISSETLPLNITGPPSSGREPTSSSAEATPSTTGSDSSTASPLSSAPILGTSSISNTGFLSSSTVSPPITASTSGTASTSPSTAARSSTASTSSSTASSRSTILLSRSSTASSFSTVSTSGTVSASDMVSISGTVSSSSSLASALTSATTSSSIASMLSTVTGSSNTASTPSHTASVSTLVSTSLTTDLAPSSTVLIPSGTVSNPLSSVSTSSSTTATSSSTAGPSSNTVSSSLSTVASSSSAVPSFSNTIPTSSSSLPTPSTTDVPLIPSSTREPSIISTTTTVPTPVLRPPYECYKRPWGAPIFETTDDSFPVSEKITQFCKDYNQTSIGPSQDPPDKYERNDISGWDVPQRQSYWLRASTSDFPGCEDTQLISAENCQLTLYYGMNYCRERNENGDDRTIFGFKIPGDGCTDYTLDISDILDDTEPPWNGPPAVRYPPPERVETTLPQGELVNAGSPSCGNGDGSCFWNDIRCSSDSGPGFSMDDANTIIETYCKQDGDYGVVPYGDKNGLTVQAWDGLRYYKNSNWCSGRPNLHVNYEDCAYAFRKLLNTCGTNVKNGVWLYRCTEYYYNS</sequence>
<feature type="compositionally biased region" description="Polar residues" evidence="1">
    <location>
        <begin position="206"/>
        <end position="216"/>
    </location>
</feature>
<feature type="compositionally biased region" description="Low complexity" evidence="1">
    <location>
        <begin position="192"/>
        <end position="205"/>
    </location>
</feature>
<gene>
    <name evidence="2" type="ORF">BDV96DRAFT_578169</name>
</gene>
<proteinExistence type="predicted"/>
<evidence type="ECO:0000256" key="1">
    <source>
        <dbReference type="SAM" id="MobiDB-lite"/>
    </source>
</evidence>
<feature type="compositionally biased region" description="Low complexity" evidence="1">
    <location>
        <begin position="477"/>
        <end position="486"/>
    </location>
</feature>
<feature type="compositionally biased region" description="Low complexity" evidence="1">
    <location>
        <begin position="221"/>
        <end position="247"/>
    </location>
</feature>
<evidence type="ECO:0000313" key="3">
    <source>
        <dbReference type="Proteomes" id="UP000799770"/>
    </source>
</evidence>